<evidence type="ECO:0000313" key="2">
    <source>
        <dbReference type="Proteomes" id="UP000801492"/>
    </source>
</evidence>
<name>A0A8K0CPF3_IGNLU</name>
<sequence length="158" mass="18199">SNLCSKGTASVTDSTWNIITTLNFQALQNEIQNFKDLKNQLDKLCFYHNLDSMIQFCQHSLDQYDYKLLIIRKRFDAIADLLSHKRNKRALDFLGTAWKWLAGTPDASDAEFYNNAIQGLRTDQTKFEILLKDQNHVLQNVVTTFNASITSIQNYTAQ</sequence>
<proteinExistence type="predicted"/>
<dbReference type="AlphaFoldDB" id="A0A8K0CPF3"/>
<dbReference type="EMBL" id="VTPC01037820">
    <property type="protein sequence ID" value="KAF2891140.1"/>
    <property type="molecule type" value="Genomic_DNA"/>
</dbReference>
<comment type="caution">
    <text evidence="1">The sequence shown here is derived from an EMBL/GenBank/DDBJ whole genome shotgun (WGS) entry which is preliminary data.</text>
</comment>
<dbReference type="OrthoDB" id="6628329at2759"/>
<feature type="non-terminal residue" evidence="1">
    <location>
        <position position="1"/>
    </location>
</feature>
<dbReference type="InterPro" id="IPR009882">
    <property type="entry name" value="Gypsy"/>
</dbReference>
<evidence type="ECO:0000313" key="1">
    <source>
        <dbReference type="EMBL" id="KAF2891140.1"/>
    </source>
</evidence>
<keyword evidence="2" id="KW-1185">Reference proteome</keyword>
<accession>A0A8K0CPF3</accession>
<reference evidence="1" key="1">
    <citation type="submission" date="2019-08" db="EMBL/GenBank/DDBJ databases">
        <title>The genome of the North American firefly Photinus pyralis.</title>
        <authorList>
            <consortium name="Photinus pyralis genome working group"/>
            <person name="Fallon T.R."/>
            <person name="Sander Lower S.E."/>
            <person name="Weng J.-K."/>
        </authorList>
    </citation>
    <scope>NUCLEOTIDE SEQUENCE</scope>
    <source>
        <strain evidence="1">TRF0915ILg1</strain>
        <tissue evidence="1">Whole body</tissue>
    </source>
</reference>
<protein>
    <submittedName>
        <fullName evidence="1">Uncharacterized protein</fullName>
    </submittedName>
</protein>
<dbReference type="Pfam" id="PF07253">
    <property type="entry name" value="Gypsy"/>
    <property type="match status" value="1"/>
</dbReference>
<organism evidence="1 2">
    <name type="scientific">Ignelater luminosus</name>
    <name type="common">Cucubano</name>
    <name type="synonym">Pyrophorus luminosus</name>
    <dbReference type="NCBI Taxonomy" id="2038154"/>
    <lineage>
        <taxon>Eukaryota</taxon>
        <taxon>Metazoa</taxon>
        <taxon>Ecdysozoa</taxon>
        <taxon>Arthropoda</taxon>
        <taxon>Hexapoda</taxon>
        <taxon>Insecta</taxon>
        <taxon>Pterygota</taxon>
        <taxon>Neoptera</taxon>
        <taxon>Endopterygota</taxon>
        <taxon>Coleoptera</taxon>
        <taxon>Polyphaga</taxon>
        <taxon>Elateriformia</taxon>
        <taxon>Elateroidea</taxon>
        <taxon>Elateridae</taxon>
        <taxon>Agrypninae</taxon>
        <taxon>Pyrophorini</taxon>
        <taxon>Ignelater</taxon>
    </lineage>
</organism>
<gene>
    <name evidence="1" type="ORF">ILUMI_15033</name>
</gene>
<dbReference type="Proteomes" id="UP000801492">
    <property type="component" value="Unassembled WGS sequence"/>
</dbReference>